<dbReference type="Proteomes" id="UP000053815">
    <property type="component" value="Unassembled WGS sequence"/>
</dbReference>
<keyword evidence="10" id="KW-1185">Reference proteome</keyword>
<evidence type="ECO:0000256" key="6">
    <source>
        <dbReference type="ARBA" id="ARBA00023004"/>
    </source>
</evidence>
<evidence type="ECO:0000256" key="8">
    <source>
        <dbReference type="SAM" id="Phobius"/>
    </source>
</evidence>
<sequence length="185" mass="20192">MSIPTATRRLIFNTTSSNIRQRVAINATFSVGIVVRHFQASRKAFEQCKDAESDILRAQRKLRPSSPHLTIYQPQLTWYMSSAHRITGCAMGGALYLGAMAYLAAPVFGYSVDADTVVSSFGAAPEAIKMSAKAIMALPFTFHASNGIRHLIWDAGKCLNIKSVYNTGYVVLAFTVIGTAYMATM</sequence>
<keyword evidence="6" id="KW-0408">Iron</keyword>
<keyword evidence="4" id="KW-0479">Metal-binding</keyword>
<dbReference type="STRING" id="91626.A0A0C9MUH8"/>
<dbReference type="AlphaFoldDB" id="A0A0C9MUH8"/>
<dbReference type="Pfam" id="PF01127">
    <property type="entry name" value="Sdh_cyt"/>
    <property type="match status" value="1"/>
</dbReference>
<dbReference type="PANTHER" id="PTHR10978:SF5">
    <property type="entry name" value="SUCCINATE DEHYDROGENASE CYTOCHROME B560 SUBUNIT, MITOCHONDRIAL"/>
    <property type="match status" value="1"/>
</dbReference>
<evidence type="ECO:0000313" key="9">
    <source>
        <dbReference type="EMBL" id="GAN05738.1"/>
    </source>
</evidence>
<dbReference type="GO" id="GO:0005739">
    <property type="term" value="C:mitochondrion"/>
    <property type="evidence" value="ECO:0007669"/>
    <property type="project" value="GOC"/>
</dbReference>
<dbReference type="InterPro" id="IPR014314">
    <property type="entry name" value="Succ_DH_cytb556"/>
</dbReference>
<comment type="subcellular location">
    <subcellularLocation>
        <location evidence="1">Membrane</location>
        <topology evidence="1">Multi-pass membrane protein</topology>
    </subcellularLocation>
</comment>
<dbReference type="GO" id="GO:0009055">
    <property type="term" value="F:electron transfer activity"/>
    <property type="evidence" value="ECO:0007669"/>
    <property type="project" value="InterPro"/>
</dbReference>
<feature type="transmembrane region" description="Helical" evidence="8">
    <location>
        <begin position="164"/>
        <end position="183"/>
    </location>
</feature>
<feature type="transmembrane region" description="Helical" evidence="8">
    <location>
        <begin position="130"/>
        <end position="152"/>
    </location>
</feature>
<accession>A0A0C9MUH8</accession>
<dbReference type="PANTHER" id="PTHR10978">
    <property type="entry name" value="SUCCINATE DEHYDROGENASE CYTOCHROME B560 SUBUNIT"/>
    <property type="match status" value="1"/>
</dbReference>
<evidence type="ECO:0000313" key="10">
    <source>
        <dbReference type="Proteomes" id="UP000053815"/>
    </source>
</evidence>
<evidence type="ECO:0000256" key="5">
    <source>
        <dbReference type="ARBA" id="ARBA00022989"/>
    </source>
</evidence>
<keyword evidence="3 8" id="KW-0812">Transmembrane</keyword>
<dbReference type="GO" id="GO:0016020">
    <property type="term" value="C:membrane"/>
    <property type="evidence" value="ECO:0007669"/>
    <property type="project" value="UniProtKB-SubCell"/>
</dbReference>
<protein>
    <recommendedName>
        <fullName evidence="11">Succinate dehydrogenase cytochrome b560 subunit</fullName>
    </recommendedName>
</protein>
<dbReference type="InterPro" id="IPR034804">
    <property type="entry name" value="SQR/QFR_C/D"/>
</dbReference>
<dbReference type="EMBL" id="DF836389">
    <property type="protein sequence ID" value="GAN05738.1"/>
    <property type="molecule type" value="Genomic_DNA"/>
</dbReference>
<evidence type="ECO:0000256" key="4">
    <source>
        <dbReference type="ARBA" id="ARBA00022723"/>
    </source>
</evidence>
<dbReference type="GO" id="GO:0006121">
    <property type="term" value="P:mitochondrial electron transport, succinate to ubiquinone"/>
    <property type="evidence" value="ECO:0007669"/>
    <property type="project" value="TreeGrafter"/>
</dbReference>
<proteinExistence type="predicted"/>
<dbReference type="GO" id="GO:0046872">
    <property type="term" value="F:metal ion binding"/>
    <property type="evidence" value="ECO:0007669"/>
    <property type="project" value="UniProtKB-KW"/>
</dbReference>
<evidence type="ECO:0000256" key="7">
    <source>
        <dbReference type="ARBA" id="ARBA00023136"/>
    </source>
</evidence>
<dbReference type="PROSITE" id="PS01001">
    <property type="entry name" value="SDH_CYT_2"/>
    <property type="match status" value="1"/>
</dbReference>
<name>A0A0C9MUH8_9FUNG</name>
<feature type="transmembrane region" description="Helical" evidence="8">
    <location>
        <begin position="89"/>
        <end position="110"/>
    </location>
</feature>
<dbReference type="InterPro" id="IPR000701">
    <property type="entry name" value="SuccDH_FuR_B_TM-su"/>
</dbReference>
<evidence type="ECO:0000256" key="1">
    <source>
        <dbReference type="ARBA" id="ARBA00004141"/>
    </source>
</evidence>
<reference evidence="9" key="1">
    <citation type="submission" date="2014-09" db="EMBL/GenBank/DDBJ databases">
        <title>Draft genome sequence of an oleaginous Mucoromycotina fungus Mucor ambiguus NBRC6742.</title>
        <authorList>
            <person name="Takeda I."/>
            <person name="Yamane N."/>
            <person name="Morita T."/>
            <person name="Tamano K."/>
            <person name="Machida M."/>
            <person name="Baker S."/>
            <person name="Koike H."/>
        </authorList>
    </citation>
    <scope>NUCLEOTIDE SEQUENCE</scope>
    <source>
        <strain evidence="9">NBRC 6742</strain>
    </source>
</reference>
<gene>
    <name evidence="9" type="ORF">MAM1_0100c05213</name>
</gene>
<evidence type="ECO:0000256" key="2">
    <source>
        <dbReference type="ARBA" id="ARBA00022617"/>
    </source>
</evidence>
<dbReference type="OrthoDB" id="588261at2759"/>
<evidence type="ECO:0008006" key="11">
    <source>
        <dbReference type="Google" id="ProtNLM"/>
    </source>
</evidence>
<dbReference type="InterPro" id="IPR018495">
    <property type="entry name" value="Succ_DH_cyt_bsu_CS"/>
</dbReference>
<dbReference type="GO" id="GO:0006099">
    <property type="term" value="P:tricarboxylic acid cycle"/>
    <property type="evidence" value="ECO:0007669"/>
    <property type="project" value="InterPro"/>
</dbReference>
<keyword evidence="7 8" id="KW-0472">Membrane</keyword>
<keyword evidence="2" id="KW-0349">Heme</keyword>
<dbReference type="NCBIfam" id="TIGR02970">
    <property type="entry name" value="succ_dehyd_cytB"/>
    <property type="match status" value="1"/>
</dbReference>
<keyword evidence="5 8" id="KW-1133">Transmembrane helix</keyword>
<organism evidence="9">
    <name type="scientific">Mucor ambiguus</name>
    <dbReference type="NCBI Taxonomy" id="91626"/>
    <lineage>
        <taxon>Eukaryota</taxon>
        <taxon>Fungi</taxon>
        <taxon>Fungi incertae sedis</taxon>
        <taxon>Mucoromycota</taxon>
        <taxon>Mucoromycotina</taxon>
        <taxon>Mucoromycetes</taxon>
        <taxon>Mucorales</taxon>
        <taxon>Mucorineae</taxon>
        <taxon>Mucoraceae</taxon>
        <taxon>Mucor</taxon>
    </lineage>
</organism>
<dbReference type="SUPFAM" id="SSF81343">
    <property type="entry name" value="Fumarate reductase respiratory complex transmembrane subunits"/>
    <property type="match status" value="1"/>
</dbReference>
<dbReference type="CDD" id="cd03499">
    <property type="entry name" value="SQR_TypeC_SdhC"/>
    <property type="match status" value="1"/>
</dbReference>
<evidence type="ECO:0000256" key="3">
    <source>
        <dbReference type="ARBA" id="ARBA00022692"/>
    </source>
</evidence>
<dbReference type="Gene3D" id="1.20.1300.10">
    <property type="entry name" value="Fumarate reductase/succinate dehydrogenase, transmembrane subunit"/>
    <property type="match status" value="1"/>
</dbReference>